<keyword evidence="2" id="KW-1185">Reference proteome</keyword>
<dbReference type="AlphaFoldDB" id="A0AB37UAG1"/>
<sequence length="68" mass="7708">MWGTIKPSRYKKTDWAVFSGDRGDSTFVNNGKTYKTYSACKLAIRDRSWISANTKNPRLITDAEFAGL</sequence>
<evidence type="ECO:0000313" key="2">
    <source>
        <dbReference type="Proteomes" id="UP000282574"/>
    </source>
</evidence>
<name>A0AB37UAG1_9CYAN</name>
<proteinExistence type="predicted"/>
<evidence type="ECO:0000313" key="1">
    <source>
        <dbReference type="EMBL" id="RUT02953.1"/>
    </source>
</evidence>
<accession>A0AB37UAG1</accession>
<gene>
    <name evidence="1" type="ORF">DSM107010_61780</name>
</gene>
<reference evidence="1 2" key="1">
    <citation type="journal article" date="2019" name="Genome Biol. Evol.">
        <title>Day and night: Metabolic profiles and evolutionary relationships of six axenic non-marine cyanobacteria.</title>
        <authorList>
            <person name="Will S.E."/>
            <person name="Henke P."/>
            <person name="Boedeker C."/>
            <person name="Huang S."/>
            <person name="Brinkmann H."/>
            <person name="Rohde M."/>
            <person name="Jarek M."/>
            <person name="Friedl T."/>
            <person name="Seufert S."/>
            <person name="Schumacher M."/>
            <person name="Overmann J."/>
            <person name="Neumann-Schaal M."/>
            <person name="Petersen J."/>
        </authorList>
    </citation>
    <scope>NUCLEOTIDE SEQUENCE [LARGE SCALE GENOMIC DNA]</scope>
    <source>
        <strain evidence="1 2">SAG 39.79</strain>
    </source>
</reference>
<dbReference type="EMBL" id="RSCK01000104">
    <property type="protein sequence ID" value="RUT02953.1"/>
    <property type="molecule type" value="Genomic_DNA"/>
</dbReference>
<protein>
    <submittedName>
        <fullName evidence="1">Uncharacterized protein</fullName>
    </submittedName>
</protein>
<comment type="caution">
    <text evidence="1">The sequence shown here is derived from an EMBL/GenBank/DDBJ whole genome shotgun (WGS) entry which is preliminary data.</text>
</comment>
<dbReference type="Proteomes" id="UP000282574">
    <property type="component" value="Unassembled WGS sequence"/>
</dbReference>
<organism evidence="1 2">
    <name type="scientific">Chroococcidiopsis cubana SAG 39.79</name>
    <dbReference type="NCBI Taxonomy" id="388085"/>
    <lineage>
        <taxon>Bacteria</taxon>
        <taxon>Bacillati</taxon>
        <taxon>Cyanobacteriota</taxon>
        <taxon>Cyanophyceae</taxon>
        <taxon>Chroococcidiopsidales</taxon>
        <taxon>Chroococcidiopsidaceae</taxon>
        <taxon>Chroococcidiopsis</taxon>
    </lineage>
</organism>